<accession>A0A839NAH9</accession>
<dbReference type="InterPro" id="IPR029045">
    <property type="entry name" value="ClpP/crotonase-like_dom_sf"/>
</dbReference>
<dbReference type="EMBL" id="JACHVQ010000003">
    <property type="protein sequence ID" value="MBB2893839.1"/>
    <property type="molecule type" value="Genomic_DNA"/>
</dbReference>
<dbReference type="Pfam" id="PF00378">
    <property type="entry name" value="ECH_1"/>
    <property type="match status" value="1"/>
</dbReference>
<comment type="caution">
    <text evidence="2">The sequence shown here is derived from an EMBL/GenBank/DDBJ whole genome shotgun (WGS) entry which is preliminary data.</text>
</comment>
<dbReference type="Proteomes" id="UP000559182">
    <property type="component" value="Unassembled WGS sequence"/>
</dbReference>
<dbReference type="CDD" id="cd06558">
    <property type="entry name" value="crotonase-like"/>
    <property type="match status" value="1"/>
</dbReference>
<organism evidence="2 3">
    <name type="scientific">Flexivirga oryzae</name>
    <dbReference type="NCBI Taxonomy" id="1794944"/>
    <lineage>
        <taxon>Bacteria</taxon>
        <taxon>Bacillati</taxon>
        <taxon>Actinomycetota</taxon>
        <taxon>Actinomycetes</taxon>
        <taxon>Micrococcales</taxon>
        <taxon>Dermacoccaceae</taxon>
        <taxon>Flexivirga</taxon>
    </lineage>
</organism>
<dbReference type="Gene3D" id="3.90.226.10">
    <property type="entry name" value="2-enoyl-CoA Hydratase, Chain A, domain 1"/>
    <property type="match status" value="1"/>
</dbReference>
<dbReference type="GO" id="GO:0004300">
    <property type="term" value="F:enoyl-CoA hydratase activity"/>
    <property type="evidence" value="ECO:0007669"/>
    <property type="project" value="UniProtKB-EC"/>
</dbReference>
<dbReference type="AlphaFoldDB" id="A0A839NAH9"/>
<evidence type="ECO:0000313" key="2">
    <source>
        <dbReference type="EMBL" id="MBB2893839.1"/>
    </source>
</evidence>
<reference evidence="2 3" key="1">
    <citation type="submission" date="2020-08" db="EMBL/GenBank/DDBJ databases">
        <title>Sequencing the genomes of 1000 actinobacteria strains.</title>
        <authorList>
            <person name="Klenk H.-P."/>
        </authorList>
    </citation>
    <scope>NUCLEOTIDE SEQUENCE [LARGE SCALE GENOMIC DNA]</scope>
    <source>
        <strain evidence="2 3">DSM 105369</strain>
    </source>
</reference>
<name>A0A839NAH9_9MICO</name>
<dbReference type="PANTHER" id="PTHR43802">
    <property type="entry name" value="ENOYL-COA HYDRATASE"/>
    <property type="match status" value="1"/>
</dbReference>
<dbReference type="InterPro" id="IPR001753">
    <property type="entry name" value="Enoyl-CoA_hydra/iso"/>
</dbReference>
<dbReference type="PANTHER" id="PTHR43802:SF1">
    <property type="entry name" value="IP11341P-RELATED"/>
    <property type="match status" value="1"/>
</dbReference>
<keyword evidence="2" id="KW-0456">Lyase</keyword>
<protein>
    <submittedName>
        <fullName evidence="2">Enoyl-CoA hydratase</fullName>
        <ecNumber evidence="2">4.2.1.17</ecNumber>
    </submittedName>
</protein>
<comment type="similarity">
    <text evidence="1">Belongs to the enoyl-CoA hydratase/isomerase family.</text>
</comment>
<evidence type="ECO:0000256" key="1">
    <source>
        <dbReference type="ARBA" id="ARBA00005254"/>
    </source>
</evidence>
<dbReference type="SUPFAM" id="SSF52096">
    <property type="entry name" value="ClpP/crotonase"/>
    <property type="match status" value="1"/>
</dbReference>
<sequence>MSAVRTEQHGVVAEVVLNRPEKLNAFNDDLFDAYERTLADLATDDSVSVVIVRGEGRAFSVGWDVGKQPSADREDSGYHQRIAHADWLRLRPQLRAFTAVFEFPKPVVAAVHGFCMGGATLIPNCSDLAVVGNDTKIGWPVLPIGGGMLGPVSSYAIGSKKARELSYTAGSFMMGPEAAQRGFANYSVPEQDVLSKARELAYEVSKTPRDMLEIKKRAANDVLNRQGFRDTLEVCATWDALIHTSAGNEHMSQTLAELGIKAARQWYAEGGSIPQPAEAAAGSSID</sequence>
<proteinExistence type="inferred from homology"/>
<keyword evidence="3" id="KW-1185">Reference proteome</keyword>
<gene>
    <name evidence="2" type="ORF">FHU39_003870</name>
</gene>
<dbReference type="EC" id="4.2.1.17" evidence="2"/>
<dbReference type="RefSeq" id="WP_183322265.1">
    <property type="nucleotide sequence ID" value="NZ_JACHVQ010000003.1"/>
</dbReference>
<evidence type="ECO:0000313" key="3">
    <source>
        <dbReference type="Proteomes" id="UP000559182"/>
    </source>
</evidence>